<dbReference type="RefSeq" id="WP_283759899.1">
    <property type="nucleotide sequence ID" value="NZ_JAQOSQ010000029.1"/>
</dbReference>
<dbReference type="EMBL" id="JAQOSQ010000029">
    <property type="protein sequence ID" value="MDJ1185254.1"/>
    <property type="molecule type" value="Genomic_DNA"/>
</dbReference>
<sequence length="286" mass="32880">MVYPTAKTLQEEFLLEMMQNVFPNSRNSAGQKLCGWYRFHPENVDEGHGAIARLINQQLNDGFNRDSINATISEVVKKIAKQFATEMEADAVNLDLLKPNNPGSPEISPWKICYDWLWDKSFPRWVFSKVRQQPEMTVQPGWLEFITPEDAQKIGGTPKEPPQVLQQNLDYWLQVKVPVPGTLLLLNKSYSNTYCLCPCVGMSKTYEISKPVELMPHPEAELASVYFEHLGTEEFIAIWLEEGWPFADLGKEILPQLNRDRAQQIWDGLQGKQWQGFHRQIQVTSL</sequence>
<keyword evidence="2" id="KW-1185">Reference proteome</keyword>
<evidence type="ECO:0000313" key="2">
    <source>
        <dbReference type="Proteomes" id="UP001232992"/>
    </source>
</evidence>
<comment type="caution">
    <text evidence="1">The sequence shown here is derived from an EMBL/GenBank/DDBJ whole genome shotgun (WGS) entry which is preliminary data.</text>
</comment>
<reference evidence="1 2" key="1">
    <citation type="submission" date="2023-01" db="EMBL/GenBank/DDBJ databases">
        <title>Novel diversity within Roseofilum (Cyanobacteria; Desertifilaceae) from marine benthic mats with descriptions of four novel species.</title>
        <authorList>
            <person name="Wang Y."/>
            <person name="Berthold D.E."/>
            <person name="Hu J."/>
            <person name="Lefler F.W."/>
            <person name="Laughinghouse H.D. IV."/>
        </authorList>
    </citation>
    <scope>NUCLEOTIDE SEQUENCE [LARGE SCALE GENOMIC DNA]</scope>
    <source>
        <strain evidence="1 2">BLCC-M143</strain>
    </source>
</reference>
<dbReference type="Proteomes" id="UP001232992">
    <property type="component" value="Unassembled WGS sequence"/>
</dbReference>
<name>A0ABT7C3C7_9CYAN</name>
<protein>
    <submittedName>
        <fullName evidence="1">Uncharacterized protein</fullName>
    </submittedName>
</protein>
<accession>A0ABT7C3C7</accession>
<gene>
    <name evidence="1" type="ORF">PMH09_18865</name>
</gene>
<organism evidence="1 2">
    <name type="scientific">Roseofilum casamattae BLCC-M143</name>
    <dbReference type="NCBI Taxonomy" id="3022442"/>
    <lineage>
        <taxon>Bacteria</taxon>
        <taxon>Bacillati</taxon>
        <taxon>Cyanobacteriota</taxon>
        <taxon>Cyanophyceae</taxon>
        <taxon>Desertifilales</taxon>
        <taxon>Desertifilaceae</taxon>
        <taxon>Roseofilum</taxon>
        <taxon>Roseofilum casamattae</taxon>
    </lineage>
</organism>
<evidence type="ECO:0000313" key="1">
    <source>
        <dbReference type="EMBL" id="MDJ1185254.1"/>
    </source>
</evidence>
<proteinExistence type="predicted"/>